<dbReference type="OrthoDB" id="8746524at2"/>
<evidence type="ECO:0000259" key="5">
    <source>
        <dbReference type="Pfam" id="PF05175"/>
    </source>
</evidence>
<comment type="similarity">
    <text evidence="1">Belongs to the eukaryotic/archaeal PrmC-related family.</text>
</comment>
<dbReference type="GO" id="GO:0008276">
    <property type="term" value="F:protein methyltransferase activity"/>
    <property type="evidence" value="ECO:0007669"/>
    <property type="project" value="TreeGrafter"/>
</dbReference>
<dbReference type="RefSeq" id="WP_091670625.1">
    <property type="nucleotide sequence ID" value="NZ_FOKG01000002.1"/>
</dbReference>
<keyword evidence="2 6" id="KW-0489">Methyltransferase</keyword>
<dbReference type="PANTHER" id="PTHR45875:SF1">
    <property type="entry name" value="METHYLTRANSFERASE N6AMT1"/>
    <property type="match status" value="1"/>
</dbReference>
<dbReference type="EMBL" id="FOKG01000002">
    <property type="protein sequence ID" value="SFA94027.1"/>
    <property type="molecule type" value="Genomic_DNA"/>
</dbReference>
<dbReference type="GO" id="GO:0008170">
    <property type="term" value="F:N-methyltransferase activity"/>
    <property type="evidence" value="ECO:0007669"/>
    <property type="project" value="UniProtKB-ARBA"/>
</dbReference>
<dbReference type="GO" id="GO:0032259">
    <property type="term" value="P:methylation"/>
    <property type="evidence" value="ECO:0007669"/>
    <property type="project" value="UniProtKB-KW"/>
</dbReference>
<dbReference type="GO" id="GO:0003676">
    <property type="term" value="F:nucleic acid binding"/>
    <property type="evidence" value="ECO:0007669"/>
    <property type="project" value="InterPro"/>
</dbReference>
<evidence type="ECO:0000313" key="6">
    <source>
        <dbReference type="EMBL" id="SFA94027.1"/>
    </source>
</evidence>
<dbReference type="InterPro" id="IPR029063">
    <property type="entry name" value="SAM-dependent_MTases_sf"/>
</dbReference>
<keyword evidence="7" id="KW-1185">Reference proteome</keyword>
<dbReference type="STRING" id="490629.SAMN05216266_102346"/>
<dbReference type="Pfam" id="PF05175">
    <property type="entry name" value="MTS"/>
    <property type="match status" value="1"/>
</dbReference>
<keyword evidence="4" id="KW-0949">S-adenosyl-L-methionine</keyword>
<sequence>MWLLRLPGVYRPQADTWLLTRALREAHVGPGAHVLDLCTGTGAVAVSAARLGARRVSAVDTSRRAVWSARCNARLRGLPVRAQRRDVLAKPALGGFDVVLANPPYVPRRPGGGSGSRSARAWDAGPDGRRFVDLLCGAAPALLAKGGTMLMVHSSLCGVDGTLRSLRDAALKASVVARSVEPFGPVLTERIDYLQEAGLIEPGQRHEELVVIRADRTERPR</sequence>
<evidence type="ECO:0000313" key="7">
    <source>
        <dbReference type="Proteomes" id="UP000243799"/>
    </source>
</evidence>
<keyword evidence="3 6" id="KW-0808">Transferase</keyword>
<accession>A0A1I0X037</accession>
<gene>
    <name evidence="6" type="ORF">SAMN05216266_102346</name>
</gene>
<proteinExistence type="inferred from homology"/>
<dbReference type="GO" id="GO:0035657">
    <property type="term" value="C:eRF1 methyltransferase complex"/>
    <property type="evidence" value="ECO:0007669"/>
    <property type="project" value="TreeGrafter"/>
</dbReference>
<evidence type="ECO:0000256" key="3">
    <source>
        <dbReference type="ARBA" id="ARBA00022679"/>
    </source>
</evidence>
<dbReference type="AlphaFoldDB" id="A0A1I0X037"/>
<dbReference type="InterPro" id="IPR007848">
    <property type="entry name" value="Small_mtfrase_dom"/>
</dbReference>
<feature type="domain" description="Methyltransferase small" evidence="5">
    <location>
        <begin position="15"/>
        <end position="105"/>
    </location>
</feature>
<dbReference type="NCBIfam" id="TIGR00537">
    <property type="entry name" value="hemK_rel_arch"/>
    <property type="match status" value="1"/>
</dbReference>
<evidence type="ECO:0000256" key="2">
    <source>
        <dbReference type="ARBA" id="ARBA00022603"/>
    </source>
</evidence>
<dbReference type="InterPro" id="IPR002052">
    <property type="entry name" value="DNA_methylase_N6_adenine_CS"/>
</dbReference>
<organism evidence="6 7">
    <name type="scientific">Amycolatopsis marina</name>
    <dbReference type="NCBI Taxonomy" id="490629"/>
    <lineage>
        <taxon>Bacteria</taxon>
        <taxon>Bacillati</taxon>
        <taxon>Actinomycetota</taxon>
        <taxon>Actinomycetes</taxon>
        <taxon>Pseudonocardiales</taxon>
        <taxon>Pseudonocardiaceae</taxon>
        <taxon>Amycolatopsis</taxon>
    </lineage>
</organism>
<protein>
    <submittedName>
        <fullName evidence="6">Release factor glutamine methyltransferase</fullName>
    </submittedName>
</protein>
<evidence type="ECO:0000256" key="4">
    <source>
        <dbReference type="ARBA" id="ARBA00022691"/>
    </source>
</evidence>
<dbReference type="PROSITE" id="PS00092">
    <property type="entry name" value="N6_MTASE"/>
    <property type="match status" value="1"/>
</dbReference>
<dbReference type="CDD" id="cd02440">
    <property type="entry name" value="AdoMet_MTases"/>
    <property type="match status" value="1"/>
</dbReference>
<dbReference type="GO" id="GO:0008757">
    <property type="term" value="F:S-adenosylmethionine-dependent methyltransferase activity"/>
    <property type="evidence" value="ECO:0007669"/>
    <property type="project" value="TreeGrafter"/>
</dbReference>
<reference evidence="7" key="1">
    <citation type="submission" date="2016-10" db="EMBL/GenBank/DDBJ databases">
        <authorList>
            <person name="Varghese N."/>
            <person name="Submissions S."/>
        </authorList>
    </citation>
    <scope>NUCLEOTIDE SEQUENCE [LARGE SCALE GENOMIC DNA]</scope>
    <source>
        <strain evidence="7">CGMCC 4.3568</strain>
    </source>
</reference>
<dbReference type="InterPro" id="IPR052190">
    <property type="entry name" value="Euk-Arch_PrmC-MTase"/>
</dbReference>
<name>A0A1I0X037_9PSEU</name>
<dbReference type="SUPFAM" id="SSF53335">
    <property type="entry name" value="S-adenosyl-L-methionine-dependent methyltransferases"/>
    <property type="match status" value="1"/>
</dbReference>
<dbReference type="Gene3D" id="3.40.50.150">
    <property type="entry name" value="Vaccinia Virus protein VP39"/>
    <property type="match status" value="1"/>
</dbReference>
<evidence type="ECO:0000256" key="1">
    <source>
        <dbReference type="ARBA" id="ARBA00006149"/>
    </source>
</evidence>
<dbReference type="PANTHER" id="PTHR45875">
    <property type="entry name" value="METHYLTRANSFERASE N6AMT1"/>
    <property type="match status" value="1"/>
</dbReference>
<dbReference type="InterPro" id="IPR004557">
    <property type="entry name" value="PrmC-related"/>
</dbReference>
<dbReference type="Proteomes" id="UP000243799">
    <property type="component" value="Unassembled WGS sequence"/>
</dbReference>